<dbReference type="InterPro" id="IPR050194">
    <property type="entry name" value="Glycosyltransferase_grp1"/>
</dbReference>
<feature type="domain" description="Glycosyltransferase subfamily 4-like N-terminal" evidence="3">
    <location>
        <begin position="21"/>
        <end position="202"/>
    </location>
</feature>
<keyword evidence="2 4" id="KW-0808">Transferase</keyword>
<dbReference type="InterPro" id="IPR028098">
    <property type="entry name" value="Glyco_trans_4-like_N"/>
</dbReference>
<keyword evidence="1" id="KW-0328">Glycosyltransferase</keyword>
<dbReference type="GO" id="GO:0016758">
    <property type="term" value="F:hexosyltransferase activity"/>
    <property type="evidence" value="ECO:0007669"/>
    <property type="project" value="TreeGrafter"/>
</dbReference>
<dbReference type="AlphaFoldDB" id="A0A3N1ZWM2"/>
<organism evidence="4 5">
    <name type="scientific">Luteococcus japonicus</name>
    <dbReference type="NCBI Taxonomy" id="33984"/>
    <lineage>
        <taxon>Bacteria</taxon>
        <taxon>Bacillati</taxon>
        <taxon>Actinomycetota</taxon>
        <taxon>Actinomycetes</taxon>
        <taxon>Propionibacteriales</taxon>
        <taxon>Propionibacteriaceae</taxon>
        <taxon>Luteococcus</taxon>
    </lineage>
</organism>
<dbReference type="CDD" id="cd03794">
    <property type="entry name" value="GT4_WbuB-like"/>
    <property type="match status" value="1"/>
</dbReference>
<reference evidence="4 5" key="1">
    <citation type="submission" date="2018-11" db="EMBL/GenBank/DDBJ databases">
        <title>Sequencing the genomes of 1000 actinobacteria strains.</title>
        <authorList>
            <person name="Klenk H.-P."/>
        </authorList>
    </citation>
    <scope>NUCLEOTIDE SEQUENCE [LARGE SCALE GENOMIC DNA]</scope>
    <source>
        <strain evidence="4 5">DSM 10546</strain>
    </source>
</reference>
<evidence type="ECO:0000313" key="5">
    <source>
        <dbReference type="Proteomes" id="UP000275749"/>
    </source>
</evidence>
<proteinExistence type="predicted"/>
<evidence type="ECO:0000256" key="1">
    <source>
        <dbReference type="ARBA" id="ARBA00022676"/>
    </source>
</evidence>
<evidence type="ECO:0000313" key="4">
    <source>
        <dbReference type="EMBL" id="ROR55244.1"/>
    </source>
</evidence>
<dbReference type="Gene3D" id="3.40.50.2000">
    <property type="entry name" value="Glycogen Phosphorylase B"/>
    <property type="match status" value="2"/>
</dbReference>
<dbReference type="PANTHER" id="PTHR45947:SF3">
    <property type="entry name" value="SULFOQUINOVOSYL TRANSFERASE SQD2"/>
    <property type="match status" value="1"/>
</dbReference>
<dbReference type="SUPFAM" id="SSF53756">
    <property type="entry name" value="UDP-Glycosyltransferase/glycogen phosphorylase"/>
    <property type="match status" value="1"/>
</dbReference>
<protein>
    <submittedName>
        <fullName evidence="4">Glycosyltransferase involved in cell wall biosynthesis</fullName>
    </submittedName>
</protein>
<comment type="caution">
    <text evidence="4">The sequence shown here is derived from an EMBL/GenBank/DDBJ whole genome shotgun (WGS) entry which is preliminary data.</text>
</comment>
<dbReference type="Pfam" id="PF13692">
    <property type="entry name" value="Glyco_trans_1_4"/>
    <property type="match status" value="1"/>
</dbReference>
<dbReference type="Proteomes" id="UP000275749">
    <property type="component" value="Unassembled WGS sequence"/>
</dbReference>
<dbReference type="GO" id="GO:1901137">
    <property type="term" value="P:carbohydrate derivative biosynthetic process"/>
    <property type="evidence" value="ECO:0007669"/>
    <property type="project" value="UniProtKB-ARBA"/>
</dbReference>
<accession>A0A3N1ZWM2</accession>
<dbReference type="Pfam" id="PF13579">
    <property type="entry name" value="Glyco_trans_4_4"/>
    <property type="match status" value="1"/>
</dbReference>
<sequence length="418" mass="44744">MKENKAVIILLIGVNYAPEISGIAPYTAAMAEGLVAQGHQVQVITGIPHYPQWSNYTNFKGLTSTETINGVRVRRVRHVIGSGGMGLSRILQEVTFGLGAALSPWHKPDVVLCVSPALISTGIQVVRGRFGKAPVTVWVQDLYSNGAREIGGSNVKGRLLEKVESTILKAASGVLVIHDRFRRHVVDDLGVKDENVCVSRNWSHIKIDLAADPADVRQKYFGDAELVAIHTGNMGAKQYLENIVEAGRLADQRGSKVVFGLVGNGSRREALEELGQGIEHLVFVPSLDDAEYAAMLQCADVLLVNEKPGLRESAVPSKLTSYFIQGKPVVAATETDSATSDEVRAAGAGPIISPGDPAALLDAVEDMAGSVNRAGQYGASARRFAEEHLSADSAFQRVGSWLAGLSAVRSRVTTKEME</sequence>
<evidence type="ECO:0000256" key="2">
    <source>
        <dbReference type="ARBA" id="ARBA00022679"/>
    </source>
</evidence>
<name>A0A3N1ZWM2_9ACTN</name>
<dbReference type="EMBL" id="RKHG01000001">
    <property type="protein sequence ID" value="ROR55244.1"/>
    <property type="molecule type" value="Genomic_DNA"/>
</dbReference>
<gene>
    <name evidence="4" type="ORF">EDD41_2504</name>
</gene>
<evidence type="ECO:0000259" key="3">
    <source>
        <dbReference type="Pfam" id="PF13579"/>
    </source>
</evidence>
<dbReference type="PANTHER" id="PTHR45947">
    <property type="entry name" value="SULFOQUINOVOSYL TRANSFERASE SQD2"/>
    <property type="match status" value="1"/>
</dbReference>
<dbReference type="RefSeq" id="WP_170165370.1">
    <property type="nucleotide sequence ID" value="NZ_RKHG01000001.1"/>
</dbReference>